<accession>A0A0U3NC26</accession>
<name>A0A0U3NC26_9HYPH</name>
<reference evidence="4 5" key="1">
    <citation type="submission" date="2015-10" db="EMBL/GenBank/DDBJ databases">
        <title>The world's first case of liver abscess caused by Pannonibacter phragmitetus.</title>
        <authorList>
            <person name="Ming D."/>
            <person name="Wang M."/>
            <person name="Zhou Y."/>
            <person name="Jiang T."/>
            <person name="Hu S."/>
        </authorList>
    </citation>
    <scope>NUCLEOTIDE SEQUENCE [LARGE SCALE GENOMIC DNA]</scope>
    <source>
        <strain evidence="4 5">31801</strain>
        <plasmid evidence="5">Plasmid p.p-1</plasmid>
    </source>
</reference>
<dbReference type="InterPro" id="IPR036271">
    <property type="entry name" value="Tet_transcr_reg_TetR-rel_C_sf"/>
</dbReference>
<dbReference type="PANTHER" id="PTHR30055:SF226">
    <property type="entry name" value="HTH-TYPE TRANSCRIPTIONAL REGULATOR PKSA"/>
    <property type="match status" value="1"/>
</dbReference>
<dbReference type="RefSeq" id="WP_058901016.1">
    <property type="nucleotide sequence ID" value="NZ_CP013069.1"/>
</dbReference>
<dbReference type="GO" id="GO:0003700">
    <property type="term" value="F:DNA-binding transcription factor activity"/>
    <property type="evidence" value="ECO:0007669"/>
    <property type="project" value="TreeGrafter"/>
</dbReference>
<dbReference type="GO" id="GO:0000976">
    <property type="term" value="F:transcription cis-regulatory region binding"/>
    <property type="evidence" value="ECO:0007669"/>
    <property type="project" value="TreeGrafter"/>
</dbReference>
<dbReference type="KEGG" id="pphr:APZ00_24885"/>
<dbReference type="PANTHER" id="PTHR30055">
    <property type="entry name" value="HTH-TYPE TRANSCRIPTIONAL REGULATOR RUTR"/>
    <property type="match status" value="1"/>
</dbReference>
<dbReference type="InterPro" id="IPR050109">
    <property type="entry name" value="HTH-type_TetR-like_transc_reg"/>
</dbReference>
<proteinExistence type="predicted"/>
<dbReference type="Proteomes" id="UP000064921">
    <property type="component" value="Plasmid p.p-1"/>
</dbReference>
<gene>
    <name evidence="4" type="ORF">APZ00_24885</name>
</gene>
<dbReference type="PROSITE" id="PS50977">
    <property type="entry name" value="HTH_TETR_2"/>
    <property type="match status" value="1"/>
</dbReference>
<dbReference type="InterPro" id="IPR001647">
    <property type="entry name" value="HTH_TetR"/>
</dbReference>
<dbReference type="Gene3D" id="1.10.357.10">
    <property type="entry name" value="Tetracycline Repressor, domain 2"/>
    <property type="match status" value="1"/>
</dbReference>
<dbReference type="EMBL" id="CP013069">
    <property type="protein sequence ID" value="ALV30472.1"/>
    <property type="molecule type" value="Genomic_DNA"/>
</dbReference>
<evidence type="ECO:0000313" key="5">
    <source>
        <dbReference type="Proteomes" id="UP000064921"/>
    </source>
</evidence>
<keyword evidence="1 2" id="KW-0238">DNA-binding</keyword>
<dbReference type="SUPFAM" id="SSF48498">
    <property type="entry name" value="Tetracyclin repressor-like, C-terminal domain"/>
    <property type="match status" value="1"/>
</dbReference>
<evidence type="ECO:0000256" key="1">
    <source>
        <dbReference type="ARBA" id="ARBA00023125"/>
    </source>
</evidence>
<dbReference type="AlphaFoldDB" id="A0A0U3NC26"/>
<keyword evidence="4" id="KW-0614">Plasmid</keyword>
<feature type="domain" description="HTH tetR-type" evidence="3">
    <location>
        <begin position="10"/>
        <end position="70"/>
    </location>
</feature>
<feature type="DNA-binding region" description="H-T-H motif" evidence="2">
    <location>
        <begin position="33"/>
        <end position="52"/>
    </location>
</feature>
<keyword evidence="5" id="KW-1185">Reference proteome</keyword>
<dbReference type="Pfam" id="PF00440">
    <property type="entry name" value="TetR_N"/>
    <property type="match status" value="1"/>
</dbReference>
<dbReference type="SUPFAM" id="SSF46689">
    <property type="entry name" value="Homeodomain-like"/>
    <property type="match status" value="1"/>
</dbReference>
<evidence type="ECO:0000259" key="3">
    <source>
        <dbReference type="PROSITE" id="PS50977"/>
    </source>
</evidence>
<evidence type="ECO:0000313" key="4">
    <source>
        <dbReference type="EMBL" id="ALV30472.1"/>
    </source>
</evidence>
<sequence>MPRISPEKLEERRQQIRAAAARCFARKGIQATTMREIFAEAGLSAGAVYNYYKTKDDLIADGITASTAESAEAITAVAAVLSLDEVIGQFLADLKAAASDGRARATPMIHAEVAVRPDLLKVFQEGRSRIRDALRAQLARTRPDLSPQETATLAGFVLAFYQGLVSEAALGSLPDLEAMHGIIRLVLSQYGRAPETSPAPRLSPEG</sequence>
<geneLocation type="plasmid" evidence="4 5">
    <name>p.p-1</name>
</geneLocation>
<dbReference type="PRINTS" id="PR00455">
    <property type="entry name" value="HTHTETR"/>
</dbReference>
<organism evidence="4 5">
    <name type="scientific">Pannonibacter phragmitetus</name>
    <dbReference type="NCBI Taxonomy" id="121719"/>
    <lineage>
        <taxon>Bacteria</taxon>
        <taxon>Pseudomonadati</taxon>
        <taxon>Pseudomonadota</taxon>
        <taxon>Alphaproteobacteria</taxon>
        <taxon>Hyphomicrobiales</taxon>
        <taxon>Stappiaceae</taxon>
        <taxon>Pannonibacter</taxon>
    </lineage>
</organism>
<dbReference type="InterPro" id="IPR009057">
    <property type="entry name" value="Homeodomain-like_sf"/>
</dbReference>
<evidence type="ECO:0000256" key="2">
    <source>
        <dbReference type="PROSITE-ProRule" id="PRU00335"/>
    </source>
</evidence>
<dbReference type="eggNOG" id="COG1309">
    <property type="taxonomic scope" value="Bacteria"/>
</dbReference>
<protein>
    <recommendedName>
        <fullName evidence="3">HTH tetR-type domain-containing protein</fullName>
    </recommendedName>
</protein>